<feature type="compositionally biased region" description="Polar residues" evidence="2">
    <location>
        <begin position="1"/>
        <end position="16"/>
    </location>
</feature>
<gene>
    <name evidence="3" type="ORF">KC19_VG051400</name>
</gene>
<keyword evidence="1" id="KW-0175">Coiled coil</keyword>
<dbReference type="EMBL" id="CM026426">
    <property type="protein sequence ID" value="KAG0571884.1"/>
    <property type="molecule type" value="Genomic_DNA"/>
</dbReference>
<comment type="caution">
    <text evidence="3">The sequence shown here is derived from an EMBL/GenBank/DDBJ whole genome shotgun (WGS) entry which is preliminary data.</text>
</comment>
<feature type="region of interest" description="Disordered" evidence="2">
    <location>
        <begin position="1"/>
        <end position="24"/>
    </location>
</feature>
<keyword evidence="4" id="KW-1185">Reference proteome</keyword>
<feature type="compositionally biased region" description="Polar residues" evidence="2">
    <location>
        <begin position="196"/>
        <end position="216"/>
    </location>
</feature>
<name>A0A8T0HM60_CERPU</name>
<sequence length="626" mass="70173">MTRSTAPSFQPRPSNQGHKRKGKPVETWMLELEKAQDEENGPQSLDLNAIEQIADGVEQMVFSWGLDKQERGQEYAKLSQSLAKENSHVLLPWSLNKTEGALHSASESEHTVARSDLKGIACNGATRARTPVIGIRRASPHAKQRGNSGSRRERSLSPRHEADSENPQSLKAGGGAPQGKHESSKSLLSDTCHGVLTSSNRMRTCPTQNKGGTQHNFENRAREGSNFQAISAEQESMGGSIQLETKMVDSIAKKGHIVLHRKEADLWPYHEEGFPIWTPDAAPPSPERRQQQRVNNHTGNHFPLPILTREVAGSVSPMLSQSPLCTQSPSPRADIAQSSVVSNEHDGLLTSLTDPHENRPEGFISLLPFLDASPCCGEDTESVEVGGHTIKVSTLRGGIDVLEDKFQSLVGINAGVQEEHDHLKPSSKADVEELQIALLECAMEYEIKTIEAKMKMQELKLKGQHAIAVTKGEQRCLQRVVEPVPACERPVDNQRLQLLKKRMAKLQHEKGNISNELHALKKKERQFERQKRSLEDALLRVNRLQREVVKKDQEVVEWQLKEKETKAQLQEIDEKLKRERHAQMSQPLEPKKLLNLLPALREWLRSLKKVPYNVDSLTLDEIFHEE</sequence>
<dbReference type="EMBL" id="CM026426">
    <property type="protein sequence ID" value="KAG0571885.1"/>
    <property type="molecule type" value="Genomic_DNA"/>
</dbReference>
<organism evidence="3 4">
    <name type="scientific">Ceratodon purpureus</name>
    <name type="common">Fire moss</name>
    <name type="synonym">Dicranum purpureum</name>
    <dbReference type="NCBI Taxonomy" id="3225"/>
    <lineage>
        <taxon>Eukaryota</taxon>
        <taxon>Viridiplantae</taxon>
        <taxon>Streptophyta</taxon>
        <taxon>Embryophyta</taxon>
        <taxon>Bryophyta</taxon>
        <taxon>Bryophytina</taxon>
        <taxon>Bryopsida</taxon>
        <taxon>Dicranidae</taxon>
        <taxon>Pseudoditrichales</taxon>
        <taxon>Ditrichaceae</taxon>
        <taxon>Ceratodon</taxon>
    </lineage>
</organism>
<evidence type="ECO:0000256" key="1">
    <source>
        <dbReference type="SAM" id="Coils"/>
    </source>
</evidence>
<evidence type="ECO:0000313" key="3">
    <source>
        <dbReference type="EMBL" id="KAG0571884.1"/>
    </source>
</evidence>
<evidence type="ECO:0000256" key="2">
    <source>
        <dbReference type="SAM" id="MobiDB-lite"/>
    </source>
</evidence>
<dbReference type="AlphaFoldDB" id="A0A8T0HM60"/>
<feature type="region of interest" description="Disordered" evidence="2">
    <location>
        <begin position="131"/>
        <end position="218"/>
    </location>
</feature>
<protein>
    <submittedName>
        <fullName evidence="3">Uncharacterized protein</fullName>
    </submittedName>
</protein>
<reference evidence="3" key="1">
    <citation type="submission" date="2020-06" db="EMBL/GenBank/DDBJ databases">
        <title>WGS assembly of Ceratodon purpureus strain R40.</title>
        <authorList>
            <person name="Carey S.B."/>
            <person name="Jenkins J."/>
            <person name="Shu S."/>
            <person name="Lovell J.T."/>
            <person name="Sreedasyam A."/>
            <person name="Maumus F."/>
            <person name="Tiley G.P."/>
            <person name="Fernandez-Pozo N."/>
            <person name="Barry K."/>
            <person name="Chen C."/>
            <person name="Wang M."/>
            <person name="Lipzen A."/>
            <person name="Daum C."/>
            <person name="Saski C.A."/>
            <person name="Payton A.C."/>
            <person name="Mcbreen J.C."/>
            <person name="Conrad R.E."/>
            <person name="Kollar L.M."/>
            <person name="Olsson S."/>
            <person name="Huttunen S."/>
            <person name="Landis J.B."/>
            <person name="Wickett N.J."/>
            <person name="Johnson M.G."/>
            <person name="Rensing S.A."/>
            <person name="Grimwood J."/>
            <person name="Schmutz J."/>
            <person name="Mcdaniel S.F."/>
        </authorList>
    </citation>
    <scope>NUCLEOTIDE SEQUENCE</scope>
    <source>
        <strain evidence="3">R40</strain>
    </source>
</reference>
<feature type="compositionally biased region" description="Basic and acidic residues" evidence="2">
    <location>
        <begin position="150"/>
        <end position="163"/>
    </location>
</feature>
<proteinExistence type="predicted"/>
<accession>A0A8T0HM60</accession>
<dbReference type="Proteomes" id="UP000822688">
    <property type="component" value="Chromosome V"/>
</dbReference>
<dbReference type="EMBL" id="CM026426">
    <property type="protein sequence ID" value="KAG0571886.1"/>
    <property type="molecule type" value="Genomic_DNA"/>
</dbReference>
<feature type="coiled-coil region" evidence="1">
    <location>
        <begin position="496"/>
        <end position="582"/>
    </location>
</feature>
<evidence type="ECO:0000313" key="4">
    <source>
        <dbReference type="Proteomes" id="UP000822688"/>
    </source>
</evidence>